<accession>A0A426XP33</accession>
<comment type="caution">
    <text evidence="1">The sequence shown here is derived from an EMBL/GenBank/DDBJ whole genome shotgun (WGS) entry which is preliminary data.</text>
</comment>
<protein>
    <submittedName>
        <fullName evidence="1">Uncharacterized protein</fullName>
    </submittedName>
</protein>
<dbReference type="AlphaFoldDB" id="A0A426XP33"/>
<evidence type="ECO:0000313" key="1">
    <source>
        <dbReference type="EMBL" id="RRT41257.1"/>
    </source>
</evidence>
<evidence type="ECO:0000313" key="2">
    <source>
        <dbReference type="Proteomes" id="UP000287651"/>
    </source>
</evidence>
<dbReference type="EMBL" id="AMZH03018717">
    <property type="protein sequence ID" value="RRT41257.1"/>
    <property type="molecule type" value="Genomic_DNA"/>
</dbReference>
<sequence>MDRSYRARAAGSDSVSYARRISRKSGPPPAGAASGWNRLAMARYAVLISRAVAVSPTLSTWYILAGALLLPAAVATSATTRLWAEMPLAGGSEIPEKMTVPDMGAGTKFLSWGPRSLETVASGGSRSNVNVEDGFKDPNNKISSSFFEKSTVVKKAT</sequence>
<dbReference type="Proteomes" id="UP000287651">
    <property type="component" value="Unassembled WGS sequence"/>
</dbReference>
<proteinExistence type="predicted"/>
<gene>
    <name evidence="1" type="ORF">B296_00057954</name>
</gene>
<feature type="non-terminal residue" evidence="1">
    <location>
        <position position="157"/>
    </location>
</feature>
<reference evidence="1 2" key="1">
    <citation type="journal article" date="2014" name="Agronomy (Basel)">
        <title>A Draft Genome Sequence for Ensete ventricosum, the Drought-Tolerant Tree Against Hunger.</title>
        <authorList>
            <person name="Harrison J."/>
            <person name="Moore K.A."/>
            <person name="Paszkiewicz K."/>
            <person name="Jones T."/>
            <person name="Grant M."/>
            <person name="Ambacheew D."/>
            <person name="Muzemil S."/>
            <person name="Studholme D.J."/>
        </authorList>
    </citation>
    <scope>NUCLEOTIDE SEQUENCE [LARGE SCALE GENOMIC DNA]</scope>
</reference>
<name>A0A426XP33_ENSVE</name>
<organism evidence="1 2">
    <name type="scientific">Ensete ventricosum</name>
    <name type="common">Abyssinian banana</name>
    <name type="synonym">Musa ensete</name>
    <dbReference type="NCBI Taxonomy" id="4639"/>
    <lineage>
        <taxon>Eukaryota</taxon>
        <taxon>Viridiplantae</taxon>
        <taxon>Streptophyta</taxon>
        <taxon>Embryophyta</taxon>
        <taxon>Tracheophyta</taxon>
        <taxon>Spermatophyta</taxon>
        <taxon>Magnoliopsida</taxon>
        <taxon>Liliopsida</taxon>
        <taxon>Zingiberales</taxon>
        <taxon>Musaceae</taxon>
        <taxon>Ensete</taxon>
    </lineage>
</organism>